<dbReference type="Proteomes" id="UP000238479">
    <property type="component" value="Chromosome 7"/>
</dbReference>
<name>A0A2P6P7R4_ROSCH</name>
<proteinExistence type="predicted"/>
<evidence type="ECO:0000313" key="1">
    <source>
        <dbReference type="EMBL" id="PRQ17964.1"/>
    </source>
</evidence>
<dbReference type="Gramene" id="PRQ17964">
    <property type="protein sequence ID" value="PRQ17964"/>
    <property type="gene ID" value="RchiOBHm_Chr7g0200681"/>
</dbReference>
<gene>
    <name evidence="1" type="ORF">RchiOBHm_Chr7g0200681</name>
</gene>
<accession>A0A2P6P7R4</accession>
<protein>
    <submittedName>
        <fullName evidence="1">Uncharacterized protein</fullName>
    </submittedName>
</protein>
<keyword evidence="2" id="KW-1185">Reference proteome</keyword>
<dbReference type="AlphaFoldDB" id="A0A2P6P7R4"/>
<dbReference type="EMBL" id="PDCK01000045">
    <property type="protein sequence ID" value="PRQ17964.1"/>
    <property type="molecule type" value="Genomic_DNA"/>
</dbReference>
<reference evidence="1 2" key="1">
    <citation type="journal article" date="2018" name="Nat. Genet.">
        <title>The Rosa genome provides new insights in the design of modern roses.</title>
        <authorList>
            <person name="Bendahmane M."/>
        </authorList>
    </citation>
    <scope>NUCLEOTIDE SEQUENCE [LARGE SCALE GENOMIC DNA]</scope>
    <source>
        <strain evidence="2">cv. Old Blush</strain>
    </source>
</reference>
<comment type="caution">
    <text evidence="1">The sequence shown here is derived from an EMBL/GenBank/DDBJ whole genome shotgun (WGS) entry which is preliminary data.</text>
</comment>
<sequence>MKVAELEAKLGIEISKIEALIYWQVIQATNILATKVDLLSVISSHVAEKKKGLCFKYFRAWHQ</sequence>
<organism evidence="1 2">
    <name type="scientific">Rosa chinensis</name>
    <name type="common">China rose</name>
    <dbReference type="NCBI Taxonomy" id="74649"/>
    <lineage>
        <taxon>Eukaryota</taxon>
        <taxon>Viridiplantae</taxon>
        <taxon>Streptophyta</taxon>
        <taxon>Embryophyta</taxon>
        <taxon>Tracheophyta</taxon>
        <taxon>Spermatophyta</taxon>
        <taxon>Magnoliopsida</taxon>
        <taxon>eudicotyledons</taxon>
        <taxon>Gunneridae</taxon>
        <taxon>Pentapetalae</taxon>
        <taxon>rosids</taxon>
        <taxon>fabids</taxon>
        <taxon>Rosales</taxon>
        <taxon>Rosaceae</taxon>
        <taxon>Rosoideae</taxon>
        <taxon>Rosoideae incertae sedis</taxon>
        <taxon>Rosa</taxon>
    </lineage>
</organism>
<evidence type="ECO:0000313" key="2">
    <source>
        <dbReference type="Proteomes" id="UP000238479"/>
    </source>
</evidence>